<keyword evidence="3" id="KW-0547">Nucleotide-binding</keyword>
<dbReference type="Pfam" id="PF00154">
    <property type="entry name" value="RecA_N"/>
    <property type="match status" value="1"/>
</dbReference>
<feature type="domain" description="RecA family profile 2" evidence="6">
    <location>
        <begin position="12"/>
        <end position="85"/>
    </location>
</feature>
<evidence type="ECO:0000313" key="7">
    <source>
        <dbReference type="EMBL" id="GAL23034.1"/>
    </source>
</evidence>
<keyword evidence="8" id="KW-1185">Reference proteome</keyword>
<reference evidence="7 8" key="2">
    <citation type="submission" date="2014-09" db="EMBL/GenBank/DDBJ databases">
        <authorList>
            <consortium name="NBRP consortium"/>
            <person name="Sawabe T."/>
            <person name="Meirelles P."/>
            <person name="Nakanishi M."/>
            <person name="Sayaka M."/>
            <person name="Hattori M."/>
            <person name="Ohkuma M."/>
        </authorList>
    </citation>
    <scope>NUCLEOTIDE SEQUENCE [LARGE SCALE GENOMIC DNA]</scope>
    <source>
        <strain evidence="8">JCM19235</strain>
    </source>
</reference>
<accession>A0A090S962</accession>
<dbReference type="AlphaFoldDB" id="A0A090S962"/>
<evidence type="ECO:0000256" key="4">
    <source>
        <dbReference type="ARBA" id="ARBA00022840"/>
    </source>
</evidence>
<dbReference type="InterPro" id="IPR013765">
    <property type="entry name" value="DNA_recomb/repair_RecA"/>
</dbReference>
<proteinExistence type="inferred from homology"/>
<comment type="caution">
    <text evidence="7">The sequence shown here is derived from an EMBL/GenBank/DDBJ whole genome shotgun (WGS) entry which is preliminary data.</text>
</comment>
<dbReference type="Proteomes" id="UP000029228">
    <property type="component" value="Unassembled WGS sequence"/>
</dbReference>
<evidence type="ECO:0000259" key="6">
    <source>
        <dbReference type="PROSITE" id="PS50163"/>
    </source>
</evidence>
<dbReference type="GO" id="GO:0006310">
    <property type="term" value="P:DNA recombination"/>
    <property type="evidence" value="ECO:0007669"/>
    <property type="project" value="UniProtKB-KW"/>
</dbReference>
<dbReference type="GO" id="GO:0005829">
    <property type="term" value="C:cytosol"/>
    <property type="evidence" value="ECO:0007669"/>
    <property type="project" value="TreeGrafter"/>
</dbReference>
<evidence type="ECO:0000313" key="8">
    <source>
        <dbReference type="Proteomes" id="UP000029228"/>
    </source>
</evidence>
<reference evidence="7 8" key="1">
    <citation type="submission" date="2014-09" db="EMBL/GenBank/DDBJ databases">
        <title>Vibrio maritimus JCM 19235. (C45) whole genome shotgun sequence.</title>
        <authorList>
            <person name="Sawabe T."/>
            <person name="Meirelles P."/>
            <person name="Nakanishi M."/>
            <person name="Sayaka M."/>
            <person name="Hattori M."/>
            <person name="Ohkuma M."/>
        </authorList>
    </citation>
    <scope>NUCLEOTIDE SEQUENCE [LARGE SCALE GENOMIC DNA]</scope>
    <source>
        <strain evidence="8">JCM19235</strain>
    </source>
</reference>
<dbReference type="InterPro" id="IPR049428">
    <property type="entry name" value="RecA-like_N"/>
</dbReference>
<comment type="similarity">
    <text evidence="1">Belongs to the RecA family.</text>
</comment>
<dbReference type="PANTHER" id="PTHR45900:SF1">
    <property type="entry name" value="MITOCHONDRIAL DNA REPAIR PROTEIN RECA HOMOLOG-RELATED"/>
    <property type="match status" value="1"/>
</dbReference>
<organism evidence="7 8">
    <name type="scientific">Vibrio maritimus</name>
    <dbReference type="NCBI Taxonomy" id="990268"/>
    <lineage>
        <taxon>Bacteria</taxon>
        <taxon>Pseudomonadati</taxon>
        <taxon>Pseudomonadota</taxon>
        <taxon>Gammaproteobacteria</taxon>
        <taxon>Vibrionales</taxon>
        <taxon>Vibrionaceae</taxon>
        <taxon>Vibrio</taxon>
    </lineage>
</organism>
<dbReference type="GO" id="GO:0008094">
    <property type="term" value="F:ATP-dependent activity, acting on DNA"/>
    <property type="evidence" value="ECO:0007669"/>
    <property type="project" value="InterPro"/>
</dbReference>
<evidence type="ECO:0000256" key="2">
    <source>
        <dbReference type="ARBA" id="ARBA00015553"/>
    </source>
</evidence>
<keyword evidence="5" id="KW-0233">DNA recombination</keyword>
<dbReference type="InterPro" id="IPR027417">
    <property type="entry name" value="P-loop_NTPase"/>
</dbReference>
<dbReference type="PANTHER" id="PTHR45900">
    <property type="entry name" value="RECA"/>
    <property type="match status" value="1"/>
</dbReference>
<dbReference type="InterPro" id="IPR020587">
    <property type="entry name" value="RecA_monomer-monomer_interface"/>
</dbReference>
<dbReference type="PROSITE" id="PS50163">
    <property type="entry name" value="RECA_3"/>
    <property type="match status" value="1"/>
</dbReference>
<name>A0A090S962_9VIBR</name>
<dbReference type="STRING" id="990268.JCM19235_1335"/>
<sequence length="148" mass="16747">MLFLDQIRQDPGVMFGDNTKTSGGKAPAFYASVRIALSRKVLKDSGEEYGQLIKAKVVKNKVSRPFQKCEWEFLFKDDGTGYLDKVGGLVDYLCAKGAMTKKGAFIEFKGKKYNRKPLIKLIEENDLYDELIKLIPRTEKSADELEIV</sequence>
<dbReference type="GO" id="GO:0005524">
    <property type="term" value="F:ATP binding"/>
    <property type="evidence" value="ECO:0007669"/>
    <property type="project" value="UniProtKB-KW"/>
</dbReference>
<dbReference type="GO" id="GO:0003697">
    <property type="term" value="F:single-stranded DNA binding"/>
    <property type="evidence" value="ECO:0007669"/>
    <property type="project" value="InterPro"/>
</dbReference>
<evidence type="ECO:0000256" key="3">
    <source>
        <dbReference type="ARBA" id="ARBA00022741"/>
    </source>
</evidence>
<protein>
    <recommendedName>
        <fullName evidence="2">Protein RecA</fullName>
    </recommendedName>
</protein>
<keyword evidence="4" id="KW-0067">ATP-binding</keyword>
<dbReference type="EMBL" id="BBMR01000017">
    <property type="protein sequence ID" value="GAL23034.1"/>
    <property type="molecule type" value="Genomic_DNA"/>
</dbReference>
<dbReference type="PRINTS" id="PR00142">
    <property type="entry name" value="RECA"/>
</dbReference>
<dbReference type="Gene3D" id="3.40.50.300">
    <property type="entry name" value="P-loop containing nucleotide triphosphate hydrolases"/>
    <property type="match status" value="1"/>
</dbReference>
<evidence type="ECO:0000256" key="5">
    <source>
        <dbReference type="ARBA" id="ARBA00023172"/>
    </source>
</evidence>
<evidence type="ECO:0000256" key="1">
    <source>
        <dbReference type="ARBA" id="ARBA00009391"/>
    </source>
</evidence>
<gene>
    <name evidence="7" type="ORF">JCM19235_1335</name>
</gene>
<dbReference type="GO" id="GO:0006281">
    <property type="term" value="P:DNA repair"/>
    <property type="evidence" value="ECO:0007669"/>
    <property type="project" value="InterPro"/>
</dbReference>